<dbReference type="EC" id="3.1.1.111" evidence="12"/>
<keyword evidence="19" id="KW-0460">Magnesium</keyword>
<dbReference type="RefSeq" id="XP_027722835.1">
    <property type="nucleotide sequence ID" value="XM_027867034.1"/>
</dbReference>
<comment type="subcellular location">
    <subcellularLocation>
        <location evidence="1">Secreted</location>
    </subcellularLocation>
</comment>
<keyword evidence="19" id="KW-0479">Metal-binding</keyword>
<comment type="similarity">
    <text evidence="2 20">Belongs to the AB hydrolase superfamily. Lipase family.</text>
</comment>
<dbReference type="OMA" id="AHANPQC"/>
<dbReference type="CTD" id="51365"/>
<evidence type="ECO:0000313" key="23">
    <source>
        <dbReference type="Proteomes" id="UP000314987"/>
    </source>
</evidence>
<dbReference type="Ensembl" id="ENSVURT00010022081.1">
    <property type="protein sequence ID" value="ENSVURP00010019396.1"/>
    <property type="gene ID" value="ENSVURG00010014812.1"/>
</dbReference>
<dbReference type="GO" id="GO:0008970">
    <property type="term" value="F:phospholipase A1 activity"/>
    <property type="evidence" value="ECO:0007669"/>
    <property type="project" value="TreeGrafter"/>
</dbReference>
<dbReference type="InterPro" id="IPR013818">
    <property type="entry name" value="Lipase"/>
</dbReference>
<keyword evidence="23" id="KW-1185">Reference proteome</keyword>
<comment type="similarity">
    <text evidence="3">Belongs to the ADP-ribosylglycohydrolase family.</text>
</comment>
<evidence type="ECO:0000256" key="16">
    <source>
        <dbReference type="ARBA" id="ARBA00048284"/>
    </source>
</evidence>
<comment type="catalytic activity">
    <reaction evidence="16">
        <text>1-(9Z-octadecenoyl)-sn-glycero-3-phospho-L-serine + H2O = sn-glycero-3-phospho-L-serine + (9Z)-octadecenoate + H(+)</text>
        <dbReference type="Rhea" id="RHEA:40499"/>
        <dbReference type="ChEBI" id="CHEBI:15377"/>
        <dbReference type="ChEBI" id="CHEBI:15378"/>
        <dbReference type="ChEBI" id="CHEBI:30823"/>
        <dbReference type="ChEBI" id="CHEBI:64765"/>
        <dbReference type="ChEBI" id="CHEBI:74617"/>
    </reaction>
    <physiologicalReaction direction="left-to-right" evidence="16">
        <dbReference type="Rhea" id="RHEA:40500"/>
    </physiologicalReaction>
</comment>
<gene>
    <name evidence="22" type="primary">PLA1A</name>
</gene>
<keyword evidence="7" id="KW-0442">Lipid degradation</keyword>
<reference evidence="22" key="3">
    <citation type="submission" date="2025-09" db="UniProtKB">
        <authorList>
            <consortium name="Ensembl"/>
        </authorList>
    </citation>
    <scope>IDENTIFICATION</scope>
</reference>
<evidence type="ECO:0000256" key="2">
    <source>
        <dbReference type="ARBA" id="ARBA00010701"/>
    </source>
</evidence>
<proteinExistence type="inferred from homology"/>
<keyword evidence="5" id="KW-0732">Signal</keyword>
<dbReference type="PANTHER" id="PTHR11610:SF111">
    <property type="entry name" value="PHOSPHOLIPASE A1 MEMBER A"/>
    <property type="match status" value="1"/>
</dbReference>
<dbReference type="SUPFAM" id="SSF53474">
    <property type="entry name" value="alpha/beta-Hydrolases"/>
    <property type="match status" value="1"/>
</dbReference>
<evidence type="ECO:0000256" key="18">
    <source>
        <dbReference type="ARBA" id="ARBA00048700"/>
    </source>
</evidence>
<evidence type="ECO:0000256" key="10">
    <source>
        <dbReference type="ARBA" id="ARBA00023180"/>
    </source>
</evidence>
<evidence type="ECO:0000256" key="11">
    <source>
        <dbReference type="ARBA" id="ARBA00036738"/>
    </source>
</evidence>
<dbReference type="PANTHER" id="PTHR11610">
    <property type="entry name" value="LIPASE"/>
    <property type="match status" value="1"/>
</dbReference>
<comment type="catalytic activity">
    <reaction evidence="17">
        <text>1,2-di-(9Z)-octadecenoyl-sn-glycero-3-phospho-L-serine + H2O = 2-(9Z-octadecenoyl)-sn-glycero-3-phospho-L-serine + (9Z)-octadecenoate + H(+)</text>
        <dbReference type="Rhea" id="RHEA:40491"/>
        <dbReference type="ChEBI" id="CHEBI:15377"/>
        <dbReference type="ChEBI" id="CHEBI:15378"/>
        <dbReference type="ChEBI" id="CHEBI:30823"/>
        <dbReference type="ChEBI" id="CHEBI:74905"/>
        <dbReference type="ChEBI" id="CHEBI:77342"/>
    </reaction>
    <physiologicalReaction direction="left-to-right" evidence="17">
        <dbReference type="Rhea" id="RHEA:40492"/>
    </physiologicalReaction>
</comment>
<keyword evidence="10" id="KW-0325">Glycoprotein</keyword>
<name>A0A4X2LBC9_VOMUR</name>
<dbReference type="FunFam" id="3.40.50.1820:FF:000081">
    <property type="entry name" value="phospholipase A1 member A isoform X1"/>
    <property type="match status" value="1"/>
</dbReference>
<evidence type="ECO:0000256" key="9">
    <source>
        <dbReference type="ARBA" id="ARBA00023157"/>
    </source>
</evidence>
<sequence>MSEGLLERYVAAMVLSAVGDSLGYFNGKWEFLLDGEKIHKQLAERGGLDAVDIEGWRVSDDTVMHLATAEALIAAGKEENLTWVYSLIARHYKACMSDMAGRAPGGASVANALKLEPDEPNGWRIPFNKHEGGCGAAMRAMCVGLRFPHPEQQDTLIQVSIESGRMTHHHPTGYLGAVVSALFTSYALNGKPPQEWGRGLMEVLPEAKKYVVQAGYFVKENLESWDYFKDQWEKYLSLRGISNGGSPIFPKPFGVKERDQFYKETCFSMASSLSRCLCFLGIMLLFSSKGSGHELPLAHQKCSDFQNANFLRGTNLNVQFLFFTPLDPSCGKLVRESSDLQNFGFNTSLETKLIIHGFRALGTKPSWIDKFIQTLLRVADVNVIAVDWVYGSTGVYYSAVDNVIKLGLEISQFISNLLALGVSESSIHIIGVSLGAHVGGMVGYFYKGQLGRITGLDPAGPEYTKASLEERLDPGDALFVEAIHTDTDNLGIRIPVGHVDYFVNGGQDQPGCPSFFHAGYNYLICDHMRAVHLYLSALEDPCPLMAFPCASFKDFLSGHCLDCADPFRHSCPRIGLLEQGGINMEKPPKEVKVYLLTTSKAPYCLCYSLVEFHLQKVRNKNTNIEVTLHSSNLTTSIKITILKNQFIGKGLIAHSIPHCHINQVILKVLSSNHVWKKDKSSITGRFCAIPLPANHSTKMWCSSEPMTLQTNINAFAKLEIPCV</sequence>
<evidence type="ECO:0000256" key="19">
    <source>
        <dbReference type="PIRSR" id="PIRSR605502-1"/>
    </source>
</evidence>
<dbReference type="Pfam" id="PF03747">
    <property type="entry name" value="ADP_ribosyl_GH"/>
    <property type="match status" value="1"/>
</dbReference>
<evidence type="ECO:0000256" key="6">
    <source>
        <dbReference type="ARBA" id="ARBA00022801"/>
    </source>
</evidence>
<evidence type="ECO:0000256" key="17">
    <source>
        <dbReference type="ARBA" id="ARBA00048646"/>
    </source>
</evidence>
<feature type="binding site" evidence="19">
    <location>
        <position position="59"/>
    </location>
    <ligand>
        <name>Mg(2+)</name>
        <dbReference type="ChEBI" id="CHEBI:18420"/>
        <label>1</label>
    </ligand>
</feature>
<feature type="binding site" evidence="19">
    <location>
        <position position="61"/>
    </location>
    <ligand>
        <name>Mg(2+)</name>
        <dbReference type="ChEBI" id="CHEBI:18420"/>
        <label>1</label>
    </ligand>
</feature>
<reference evidence="22" key="2">
    <citation type="submission" date="2025-08" db="UniProtKB">
        <authorList>
            <consortium name="Ensembl"/>
        </authorList>
    </citation>
    <scope>IDENTIFICATION</scope>
</reference>
<protein>
    <recommendedName>
        <fullName evidence="13">Phospholipase A1 member A</fullName>
        <ecNumber evidence="12">3.1.1.111</ecNumber>
    </recommendedName>
</protein>
<dbReference type="AlphaFoldDB" id="A0A4X2LBC9"/>
<dbReference type="InterPro" id="IPR033906">
    <property type="entry name" value="Lipase_N"/>
</dbReference>
<dbReference type="GO" id="GO:0016042">
    <property type="term" value="P:lipid catabolic process"/>
    <property type="evidence" value="ECO:0007669"/>
    <property type="project" value="UniProtKB-KW"/>
</dbReference>
<comment type="catalytic activity">
    <reaction evidence="15">
        <text>a 1-acyl-sn-glycero-3-phospho-L-serine + H2O = sn-glycero-3-phospho-L-serine + a fatty acid + H(+)</text>
        <dbReference type="Rhea" id="RHEA:32979"/>
        <dbReference type="ChEBI" id="CHEBI:15377"/>
        <dbReference type="ChEBI" id="CHEBI:15378"/>
        <dbReference type="ChEBI" id="CHEBI:28868"/>
        <dbReference type="ChEBI" id="CHEBI:64379"/>
        <dbReference type="ChEBI" id="CHEBI:64765"/>
        <dbReference type="EC" id="3.1.1.111"/>
    </reaction>
    <physiologicalReaction direction="left-to-right" evidence="15">
        <dbReference type="Rhea" id="RHEA:32980"/>
    </physiologicalReaction>
</comment>
<feature type="domain" description="Lipase" evidence="21">
    <location>
        <begin position="291"/>
        <end position="603"/>
    </location>
</feature>
<dbReference type="GO" id="GO:0046872">
    <property type="term" value="F:metal ion binding"/>
    <property type="evidence" value="ECO:0007669"/>
    <property type="project" value="UniProtKB-KW"/>
</dbReference>
<comment type="function">
    <text evidence="14">Hydrolyzes the ester bond of the acyl group attached at the sn-1 position of phosphatidylserines (phospholipase A1 activity) and 1-acyl-2-lysophosphatidylserines (lysophospholipase activity) in the pathway of phosphatidylserines acyl chain remodeling. Cleaves phosphatidylserines exposed on the outer leaflet of the plasma membrane of apoptotic cells producing 2-acyl-1-lysophosphatidylserines, which in turn enhance mast cell activation and histamine production. Has no activity toward other glycerophospholipids including phosphatidylcholines, phosphatidylethanolamines, phosphatidic acids or phosphatidylinositols, or glycerolipids such as triolein.</text>
</comment>
<dbReference type="GeneTree" id="ENSGT00940000159279"/>
<dbReference type="OrthoDB" id="9436091at2759"/>
<evidence type="ECO:0000256" key="1">
    <source>
        <dbReference type="ARBA" id="ARBA00004613"/>
    </source>
</evidence>
<comment type="catalytic activity">
    <reaction evidence="18">
        <text>1-hexadecanoyl-2-(5Z,8Z,11Z,14Z-eicosatetraenoyl)-sn-glycero-3-phospho-L-serine + H2O = 2-(5Z,8Z,11Z,14Z)-eicosatetraenoyl-sn-glycero-3-phospho-L-serine + hexadecanoate + H(+)</text>
        <dbReference type="Rhea" id="RHEA:41187"/>
        <dbReference type="ChEBI" id="CHEBI:7896"/>
        <dbReference type="ChEBI" id="CHEBI:15377"/>
        <dbReference type="ChEBI" id="CHEBI:15378"/>
        <dbReference type="ChEBI" id="CHEBI:75032"/>
        <dbReference type="ChEBI" id="CHEBI:77830"/>
    </reaction>
    <physiologicalReaction direction="left-to-right" evidence="18">
        <dbReference type="Rhea" id="RHEA:41188"/>
    </physiologicalReaction>
</comment>
<dbReference type="CDD" id="cd00707">
    <property type="entry name" value="Pancreat_lipase_like"/>
    <property type="match status" value="1"/>
</dbReference>
<reference evidence="23" key="1">
    <citation type="submission" date="2018-12" db="EMBL/GenBank/DDBJ databases">
        <authorList>
            <person name="Yazar S."/>
        </authorList>
    </citation>
    <scope>NUCLEOTIDE SEQUENCE [LARGE SCALE GENOMIC DNA]</scope>
</reference>
<evidence type="ECO:0000256" key="7">
    <source>
        <dbReference type="ARBA" id="ARBA00022963"/>
    </source>
</evidence>
<dbReference type="InterPro" id="IPR029058">
    <property type="entry name" value="AB_hydrolase_fold"/>
</dbReference>
<evidence type="ECO:0000256" key="14">
    <source>
        <dbReference type="ARBA" id="ARBA00045697"/>
    </source>
</evidence>
<feature type="binding site" evidence="19">
    <location>
        <position position="60"/>
    </location>
    <ligand>
        <name>Mg(2+)</name>
        <dbReference type="ChEBI" id="CHEBI:18420"/>
        <label>1</label>
    </ligand>
</feature>
<dbReference type="Gene3D" id="1.10.4080.10">
    <property type="entry name" value="ADP-ribosylation/Crystallin J1"/>
    <property type="match status" value="1"/>
</dbReference>
<evidence type="ECO:0000256" key="13">
    <source>
        <dbReference type="ARBA" id="ARBA00040696"/>
    </source>
</evidence>
<dbReference type="InterPro" id="IPR005502">
    <property type="entry name" value="Ribosyl_crysJ1"/>
</dbReference>
<keyword evidence="6" id="KW-0378">Hydrolase</keyword>
<organism evidence="22 23">
    <name type="scientific">Vombatus ursinus</name>
    <name type="common">Common wombat</name>
    <dbReference type="NCBI Taxonomy" id="29139"/>
    <lineage>
        <taxon>Eukaryota</taxon>
        <taxon>Metazoa</taxon>
        <taxon>Chordata</taxon>
        <taxon>Craniata</taxon>
        <taxon>Vertebrata</taxon>
        <taxon>Euteleostomi</taxon>
        <taxon>Mammalia</taxon>
        <taxon>Metatheria</taxon>
        <taxon>Diprotodontia</taxon>
        <taxon>Vombatidae</taxon>
        <taxon>Vombatus</taxon>
    </lineage>
</organism>
<evidence type="ECO:0000256" key="15">
    <source>
        <dbReference type="ARBA" id="ARBA00047895"/>
    </source>
</evidence>
<dbReference type="Gene3D" id="3.40.50.1820">
    <property type="entry name" value="alpha/beta hydrolase"/>
    <property type="match status" value="1"/>
</dbReference>
<keyword evidence="4" id="KW-0964">Secreted</keyword>
<accession>A0A4X2LBC9</accession>
<dbReference type="PRINTS" id="PR00821">
    <property type="entry name" value="TAGLIPASE"/>
</dbReference>
<dbReference type="Pfam" id="PF00151">
    <property type="entry name" value="Lipase"/>
    <property type="match status" value="1"/>
</dbReference>
<evidence type="ECO:0000256" key="4">
    <source>
        <dbReference type="ARBA" id="ARBA00022525"/>
    </source>
</evidence>
<dbReference type="GO" id="GO:0016799">
    <property type="term" value="F:hydrolase activity, hydrolyzing N-glycosyl compounds"/>
    <property type="evidence" value="ECO:0007669"/>
    <property type="project" value="UniProtKB-ARBA"/>
</dbReference>
<evidence type="ECO:0000313" key="22">
    <source>
        <dbReference type="Ensembl" id="ENSVURP00010019396.1"/>
    </source>
</evidence>
<evidence type="ECO:0000256" key="8">
    <source>
        <dbReference type="ARBA" id="ARBA00023098"/>
    </source>
</evidence>
<evidence type="ECO:0000259" key="21">
    <source>
        <dbReference type="Pfam" id="PF00151"/>
    </source>
</evidence>
<dbReference type="STRING" id="29139.ENSVURP00010019396"/>
<comment type="catalytic activity">
    <reaction evidence="11">
        <text>a 1,2-diacyl-sn-glycero-3-phospho-L-serine + H2O = a 2-acyl-sn-glycero-3-phospho-L-serine + a fatty acid + H(+)</text>
        <dbReference type="Rhea" id="RHEA:42212"/>
        <dbReference type="ChEBI" id="CHEBI:15377"/>
        <dbReference type="ChEBI" id="CHEBI:15378"/>
        <dbReference type="ChEBI" id="CHEBI:28868"/>
        <dbReference type="ChEBI" id="CHEBI:57262"/>
        <dbReference type="ChEBI" id="CHEBI:65214"/>
        <dbReference type="EC" id="3.1.1.111"/>
    </reaction>
    <physiologicalReaction direction="left-to-right" evidence="11">
        <dbReference type="Rhea" id="RHEA:42213"/>
    </physiologicalReaction>
</comment>
<dbReference type="Proteomes" id="UP000314987">
    <property type="component" value="Unassembled WGS sequence"/>
</dbReference>
<keyword evidence="9" id="KW-1015">Disulfide bond</keyword>
<keyword evidence="8" id="KW-0443">Lipid metabolism</keyword>
<dbReference type="GO" id="GO:0005615">
    <property type="term" value="C:extracellular space"/>
    <property type="evidence" value="ECO:0007669"/>
    <property type="project" value="TreeGrafter"/>
</dbReference>
<dbReference type="InterPro" id="IPR000734">
    <property type="entry name" value="TAG_lipase"/>
</dbReference>
<evidence type="ECO:0000256" key="5">
    <source>
        <dbReference type="ARBA" id="ARBA00022729"/>
    </source>
</evidence>
<evidence type="ECO:0000256" key="3">
    <source>
        <dbReference type="ARBA" id="ARBA00010702"/>
    </source>
</evidence>
<comment type="cofactor">
    <cofactor evidence="19">
        <name>Mg(2+)</name>
        <dbReference type="ChEBI" id="CHEBI:18420"/>
    </cofactor>
    <text evidence="19">Binds 2 magnesium ions per subunit.</text>
</comment>
<evidence type="ECO:0000256" key="20">
    <source>
        <dbReference type="RuleBase" id="RU004262"/>
    </source>
</evidence>
<dbReference type="SUPFAM" id="SSF101478">
    <property type="entry name" value="ADP-ribosylglycohydrolase"/>
    <property type="match status" value="1"/>
</dbReference>
<dbReference type="GeneID" id="114046643"/>
<evidence type="ECO:0000256" key="12">
    <source>
        <dbReference type="ARBA" id="ARBA00039083"/>
    </source>
</evidence>
<dbReference type="InterPro" id="IPR036705">
    <property type="entry name" value="Ribosyl_crysJ1_sf"/>
</dbReference>